<accession>K0S2W5</accession>
<comment type="caution">
    <text evidence="2">The sequence shown here is derived from an EMBL/GenBank/DDBJ whole genome shotgun (WGS) entry which is preliminary data.</text>
</comment>
<dbReference type="EMBL" id="AGNL01022679">
    <property type="protein sequence ID" value="EJK59575.1"/>
    <property type="molecule type" value="Genomic_DNA"/>
</dbReference>
<evidence type="ECO:0000313" key="3">
    <source>
        <dbReference type="Proteomes" id="UP000266841"/>
    </source>
</evidence>
<proteinExistence type="predicted"/>
<organism evidence="2 3">
    <name type="scientific">Thalassiosira oceanica</name>
    <name type="common">Marine diatom</name>
    <dbReference type="NCBI Taxonomy" id="159749"/>
    <lineage>
        <taxon>Eukaryota</taxon>
        <taxon>Sar</taxon>
        <taxon>Stramenopiles</taxon>
        <taxon>Ochrophyta</taxon>
        <taxon>Bacillariophyta</taxon>
        <taxon>Coscinodiscophyceae</taxon>
        <taxon>Thalassiosirophycidae</taxon>
        <taxon>Thalassiosirales</taxon>
        <taxon>Thalassiosiraceae</taxon>
        <taxon>Thalassiosira</taxon>
    </lineage>
</organism>
<feature type="region of interest" description="Disordered" evidence="1">
    <location>
        <begin position="1"/>
        <end position="33"/>
    </location>
</feature>
<feature type="compositionally biased region" description="Low complexity" evidence="1">
    <location>
        <begin position="11"/>
        <end position="33"/>
    </location>
</feature>
<evidence type="ECO:0000256" key="1">
    <source>
        <dbReference type="SAM" id="MobiDB-lite"/>
    </source>
</evidence>
<evidence type="ECO:0000313" key="2">
    <source>
        <dbReference type="EMBL" id="EJK59575.1"/>
    </source>
</evidence>
<keyword evidence="3" id="KW-1185">Reference proteome</keyword>
<feature type="non-terminal residue" evidence="2">
    <location>
        <position position="1"/>
    </location>
</feature>
<gene>
    <name evidence="2" type="ORF">THAOC_20179</name>
</gene>
<protein>
    <submittedName>
        <fullName evidence="2">Uncharacterized protein</fullName>
    </submittedName>
</protein>
<dbReference type="Proteomes" id="UP000266841">
    <property type="component" value="Unassembled WGS sequence"/>
</dbReference>
<reference evidence="2 3" key="1">
    <citation type="journal article" date="2012" name="Genome Biol.">
        <title>Genome and low-iron response of an oceanic diatom adapted to chronic iron limitation.</title>
        <authorList>
            <person name="Lommer M."/>
            <person name="Specht M."/>
            <person name="Roy A.S."/>
            <person name="Kraemer L."/>
            <person name="Andreson R."/>
            <person name="Gutowska M.A."/>
            <person name="Wolf J."/>
            <person name="Bergner S.V."/>
            <person name="Schilhabel M.B."/>
            <person name="Klostermeier U.C."/>
            <person name="Beiko R.G."/>
            <person name="Rosenstiel P."/>
            <person name="Hippler M."/>
            <person name="Laroche J."/>
        </authorList>
    </citation>
    <scope>NUCLEOTIDE SEQUENCE [LARGE SCALE GENOMIC DNA]</scope>
    <source>
        <strain evidence="2 3">CCMP1005</strain>
    </source>
</reference>
<dbReference type="AlphaFoldDB" id="K0S2W5"/>
<name>K0S2W5_THAOC</name>
<sequence>EAKKDPLITQNNNNNNNNNDDDINNLNLATTGY</sequence>